<dbReference type="Proteomes" id="UP000214646">
    <property type="component" value="Unassembled WGS sequence"/>
</dbReference>
<evidence type="ECO:0000313" key="2">
    <source>
        <dbReference type="Proteomes" id="UP000214646"/>
    </source>
</evidence>
<evidence type="ECO:0000313" key="1">
    <source>
        <dbReference type="EMBL" id="OWK39870.1"/>
    </source>
</evidence>
<dbReference type="AlphaFoldDB" id="A0A225DEA0"/>
<sequence length="137" mass="15234">MTTPTIECDVHFNRRGRGGRKVLAAGAAPSSPPPGRVPRVAKLMALAIRFDGLVRDGAVGSYAELARLGQVTRARVTQIMNLLHLAPDIQEAILFLPRVERGRDRIVLRDLQPVAAVLDWREQRERWNALSRHAARS</sequence>
<reference evidence="2" key="1">
    <citation type="submission" date="2017-06" db="EMBL/GenBank/DDBJ databases">
        <title>Genome analysis of Fimbriiglobus ruber SP5, the first member of the order Planctomycetales with confirmed chitinolytic capability.</title>
        <authorList>
            <person name="Ravin N.V."/>
            <person name="Rakitin A.L."/>
            <person name="Ivanova A.A."/>
            <person name="Beletsky A.V."/>
            <person name="Kulichevskaya I.S."/>
            <person name="Mardanov A.V."/>
            <person name="Dedysh S.N."/>
        </authorList>
    </citation>
    <scope>NUCLEOTIDE SEQUENCE [LARGE SCALE GENOMIC DNA]</scope>
    <source>
        <strain evidence="2">SP5</strain>
    </source>
</reference>
<comment type="caution">
    <text evidence="1">The sequence shown here is derived from an EMBL/GenBank/DDBJ whole genome shotgun (WGS) entry which is preliminary data.</text>
</comment>
<protein>
    <submittedName>
        <fullName evidence="1">Uncharacterized protein</fullName>
    </submittedName>
</protein>
<dbReference type="EMBL" id="NIDE01000009">
    <property type="protein sequence ID" value="OWK39870.1"/>
    <property type="molecule type" value="Genomic_DNA"/>
</dbReference>
<dbReference type="OrthoDB" id="285475at2"/>
<name>A0A225DEA0_9BACT</name>
<keyword evidence="2" id="KW-1185">Reference proteome</keyword>
<accession>A0A225DEA0</accession>
<organism evidence="1 2">
    <name type="scientific">Fimbriiglobus ruber</name>
    <dbReference type="NCBI Taxonomy" id="1908690"/>
    <lineage>
        <taxon>Bacteria</taxon>
        <taxon>Pseudomonadati</taxon>
        <taxon>Planctomycetota</taxon>
        <taxon>Planctomycetia</taxon>
        <taxon>Gemmatales</taxon>
        <taxon>Gemmataceae</taxon>
        <taxon>Fimbriiglobus</taxon>
    </lineage>
</organism>
<gene>
    <name evidence="1" type="ORF">FRUB_05760</name>
</gene>
<dbReference type="SUPFAM" id="SSF109709">
    <property type="entry name" value="KorB DNA-binding domain-like"/>
    <property type="match status" value="1"/>
</dbReference>
<proteinExistence type="predicted"/>
<dbReference type="RefSeq" id="WP_088256701.1">
    <property type="nucleotide sequence ID" value="NZ_NIDE01000009.1"/>
</dbReference>